<dbReference type="InterPro" id="IPR050683">
    <property type="entry name" value="Bact_Polysacc_Export_ATP-bd"/>
</dbReference>
<evidence type="ECO:0000256" key="2">
    <source>
        <dbReference type="ARBA" id="ARBA00022448"/>
    </source>
</evidence>
<dbReference type="GO" id="GO:0005524">
    <property type="term" value="F:ATP binding"/>
    <property type="evidence" value="ECO:0007669"/>
    <property type="project" value="UniProtKB-KW"/>
</dbReference>
<dbReference type="InterPro" id="IPR017871">
    <property type="entry name" value="ABC_transporter-like_CS"/>
</dbReference>
<evidence type="ECO:0000256" key="4">
    <source>
        <dbReference type="ARBA" id="ARBA00022840"/>
    </source>
</evidence>
<dbReference type="EMBL" id="VNFH01000004">
    <property type="protein sequence ID" value="TVU71289.1"/>
    <property type="molecule type" value="Genomic_DNA"/>
</dbReference>
<dbReference type="PANTHER" id="PTHR46743:SF2">
    <property type="entry name" value="TEICHOIC ACIDS EXPORT ATP-BINDING PROTEIN TAGH"/>
    <property type="match status" value="1"/>
</dbReference>
<dbReference type="PROSITE" id="PS00211">
    <property type="entry name" value="ABC_TRANSPORTER_1"/>
    <property type="match status" value="1"/>
</dbReference>
<evidence type="ECO:0000256" key="1">
    <source>
        <dbReference type="ARBA" id="ARBA00005417"/>
    </source>
</evidence>
<dbReference type="SUPFAM" id="SSF52540">
    <property type="entry name" value="P-loop containing nucleoside triphosphate hydrolases"/>
    <property type="match status" value="1"/>
</dbReference>
<keyword evidence="2" id="KW-0813">Transport</keyword>
<dbReference type="OrthoDB" id="9778870at2"/>
<evidence type="ECO:0000313" key="8">
    <source>
        <dbReference type="Proteomes" id="UP000319941"/>
    </source>
</evidence>
<dbReference type="Pfam" id="PF00005">
    <property type="entry name" value="ABC_tran"/>
    <property type="match status" value="1"/>
</dbReference>
<feature type="domain" description="ABC transporter" evidence="6">
    <location>
        <begin position="2"/>
        <end position="227"/>
    </location>
</feature>
<dbReference type="InterPro" id="IPR015860">
    <property type="entry name" value="ABC_transpr_TagH-like"/>
</dbReference>
<dbReference type="AlphaFoldDB" id="A0A558HQ83"/>
<keyword evidence="8" id="KW-1185">Reference proteome</keyword>
<dbReference type="GO" id="GO:0140359">
    <property type="term" value="F:ABC-type transporter activity"/>
    <property type="evidence" value="ECO:0007669"/>
    <property type="project" value="InterPro"/>
</dbReference>
<accession>A0A558HQ83</accession>
<dbReference type="CDD" id="cd03220">
    <property type="entry name" value="ABC_KpsT_Wzt"/>
    <property type="match status" value="1"/>
</dbReference>
<evidence type="ECO:0000259" key="6">
    <source>
        <dbReference type="PROSITE" id="PS50893"/>
    </source>
</evidence>
<gene>
    <name evidence="7" type="ORF">FQP86_07120</name>
</gene>
<comment type="caution">
    <text evidence="7">The sequence shown here is derived from an EMBL/GenBank/DDBJ whole genome shotgun (WGS) entry which is preliminary data.</text>
</comment>
<reference evidence="7 8" key="1">
    <citation type="submission" date="2019-07" db="EMBL/GenBank/DDBJ databases">
        <title>Diversity of Bacteria from Kongsfjorden, Arctic.</title>
        <authorList>
            <person name="Yu Y."/>
        </authorList>
    </citation>
    <scope>NUCLEOTIDE SEQUENCE [LARGE SCALE GENOMIC DNA]</scope>
    <source>
        <strain evidence="7 8">SM1923</strain>
    </source>
</reference>
<evidence type="ECO:0000313" key="7">
    <source>
        <dbReference type="EMBL" id="TVU71289.1"/>
    </source>
</evidence>
<keyword evidence="3" id="KW-0547">Nucleotide-binding</keyword>
<name>A0A558HQ83_9GAMM</name>
<dbReference type="InterPro" id="IPR027417">
    <property type="entry name" value="P-loop_NTPase"/>
</dbReference>
<organism evidence="7 8">
    <name type="scientific">Cobetia crustatorum</name>
    <dbReference type="NCBI Taxonomy" id="553385"/>
    <lineage>
        <taxon>Bacteria</taxon>
        <taxon>Pseudomonadati</taxon>
        <taxon>Pseudomonadota</taxon>
        <taxon>Gammaproteobacteria</taxon>
        <taxon>Oceanospirillales</taxon>
        <taxon>Halomonadaceae</taxon>
        <taxon>Cobetia</taxon>
    </lineage>
</organism>
<protein>
    <submittedName>
        <fullName evidence="7">ABC transporter ATP-binding protein</fullName>
    </submittedName>
</protein>
<dbReference type="SMART" id="SM00382">
    <property type="entry name" value="AAA"/>
    <property type="match status" value="1"/>
</dbReference>
<dbReference type="GO" id="GO:0016887">
    <property type="term" value="F:ATP hydrolysis activity"/>
    <property type="evidence" value="ECO:0007669"/>
    <property type="project" value="InterPro"/>
</dbReference>
<evidence type="ECO:0000256" key="5">
    <source>
        <dbReference type="SAM" id="MobiDB-lite"/>
    </source>
</evidence>
<sequence length="306" mass="33890">MIEIQNLSKRYYHSHYSKSDDQWVLKDINLIIPTGVSVGLLGANGAGKSTLLRLIAGMDTPQKGRVIRHSKVSWPIGLAAGLQSSMTGRQNVKFVARMHGTEYDINSIIERVQDFAEIGLAFDEPIRTYSSGMRSRLNFGLSLAFDFDVYLSDEATAVGDRAFKAKASKAFKDKVGEASLIMVSHGESILKELCQAGIYLKDGQAQWYDNIKDAIAAYHADSDGPQLSKMAMPALQKLRQERRLALEDAKLAREAAETLPPREKKPYGDALRAARESLREVREEIESRQAKSKGNSTAKDKAITPE</sequence>
<dbReference type="Proteomes" id="UP000319941">
    <property type="component" value="Unassembled WGS sequence"/>
</dbReference>
<feature type="region of interest" description="Disordered" evidence="5">
    <location>
        <begin position="279"/>
        <end position="306"/>
    </location>
</feature>
<proteinExistence type="inferred from homology"/>
<dbReference type="GO" id="GO:0016020">
    <property type="term" value="C:membrane"/>
    <property type="evidence" value="ECO:0007669"/>
    <property type="project" value="InterPro"/>
</dbReference>
<dbReference type="RefSeq" id="WP_144727149.1">
    <property type="nucleotide sequence ID" value="NZ_CAWOWR010000097.1"/>
</dbReference>
<dbReference type="InterPro" id="IPR003439">
    <property type="entry name" value="ABC_transporter-like_ATP-bd"/>
</dbReference>
<comment type="similarity">
    <text evidence="1">Belongs to the ABC transporter superfamily.</text>
</comment>
<dbReference type="InterPro" id="IPR003593">
    <property type="entry name" value="AAA+_ATPase"/>
</dbReference>
<dbReference type="PANTHER" id="PTHR46743">
    <property type="entry name" value="TEICHOIC ACIDS EXPORT ATP-BINDING PROTEIN TAGH"/>
    <property type="match status" value="1"/>
</dbReference>
<keyword evidence="4 7" id="KW-0067">ATP-binding</keyword>
<dbReference type="PROSITE" id="PS50893">
    <property type="entry name" value="ABC_TRANSPORTER_2"/>
    <property type="match status" value="1"/>
</dbReference>
<feature type="compositionally biased region" description="Basic and acidic residues" evidence="5">
    <location>
        <begin position="279"/>
        <end position="289"/>
    </location>
</feature>
<dbReference type="Gene3D" id="3.40.50.300">
    <property type="entry name" value="P-loop containing nucleotide triphosphate hydrolases"/>
    <property type="match status" value="1"/>
</dbReference>
<evidence type="ECO:0000256" key="3">
    <source>
        <dbReference type="ARBA" id="ARBA00022741"/>
    </source>
</evidence>